<accession>A0A1Y5PFV7</accession>
<proteinExistence type="predicted"/>
<evidence type="ECO:0000313" key="1">
    <source>
        <dbReference type="EMBL" id="SBS77564.1"/>
    </source>
</evidence>
<dbReference type="EMBL" id="FLQS01000040">
    <property type="protein sequence ID" value="SBS77564.1"/>
    <property type="molecule type" value="Genomic_DNA"/>
</dbReference>
<reference evidence="1" key="1">
    <citation type="submission" date="2016-03" db="EMBL/GenBank/DDBJ databases">
        <authorList>
            <person name="Ploux O."/>
        </authorList>
    </citation>
    <scope>NUCLEOTIDE SEQUENCE</scope>
    <source>
        <strain evidence="1">UC10</strain>
    </source>
</reference>
<gene>
    <name evidence="1" type="ORF">MHPYR_450007</name>
</gene>
<protein>
    <submittedName>
        <fullName evidence="1">Uncharacterized protein</fullName>
    </submittedName>
</protein>
<organism evidence="1">
    <name type="scientific">uncultured Mycobacterium sp</name>
    <dbReference type="NCBI Taxonomy" id="171292"/>
    <lineage>
        <taxon>Bacteria</taxon>
        <taxon>Bacillati</taxon>
        <taxon>Actinomycetota</taxon>
        <taxon>Actinomycetes</taxon>
        <taxon>Mycobacteriales</taxon>
        <taxon>Mycobacteriaceae</taxon>
        <taxon>Mycobacterium</taxon>
        <taxon>environmental samples</taxon>
    </lineage>
</organism>
<name>A0A1Y5PFV7_9MYCO</name>
<sequence length="63" mass="6557">MTNVSGPPIDAQITRLTREALRLARFTIAYNIAEGVIAVSAGLVAGRNPGRPAAVRTPAPRCG</sequence>
<dbReference type="AlphaFoldDB" id="A0A1Y5PFV7"/>